<feature type="binding site" evidence="7">
    <location>
        <begin position="279"/>
        <end position="281"/>
    </location>
    <ligand>
        <name>ATP</name>
        <dbReference type="ChEBI" id="CHEBI:30616"/>
    </ligand>
</feature>
<name>A0A851HDG3_9MOLU</name>
<dbReference type="CDD" id="cd24010">
    <property type="entry name" value="ASKHA_NBD_AcK_PK"/>
    <property type="match status" value="1"/>
</dbReference>
<comment type="catalytic activity">
    <reaction evidence="7">
        <text>acetate + ATP = acetyl phosphate + ADP</text>
        <dbReference type="Rhea" id="RHEA:11352"/>
        <dbReference type="ChEBI" id="CHEBI:22191"/>
        <dbReference type="ChEBI" id="CHEBI:30089"/>
        <dbReference type="ChEBI" id="CHEBI:30616"/>
        <dbReference type="ChEBI" id="CHEBI:456216"/>
        <dbReference type="EC" id="2.7.2.1"/>
    </reaction>
</comment>
<keyword evidence="7" id="KW-0963">Cytoplasm</keyword>
<feature type="site" description="Transition state stabilizer" evidence="7">
    <location>
        <position position="237"/>
    </location>
</feature>
<evidence type="ECO:0000256" key="1">
    <source>
        <dbReference type="ARBA" id="ARBA00008748"/>
    </source>
</evidence>
<organism evidence="9 10">
    <name type="scientific">Candidatus Phytoplasma pruni</name>
    <dbReference type="NCBI Taxonomy" id="479893"/>
    <lineage>
        <taxon>Bacteria</taxon>
        <taxon>Bacillati</taxon>
        <taxon>Mycoplasmatota</taxon>
        <taxon>Mollicutes</taxon>
        <taxon>Acholeplasmatales</taxon>
        <taxon>Acholeplasmataceae</taxon>
        <taxon>Candidatus Phytoplasma</taxon>
        <taxon>16SrIII (X-disease group)</taxon>
    </lineage>
</organism>
<reference evidence="9 10" key="1">
    <citation type="submission" date="2020-06" db="EMBL/GenBank/DDBJ databases">
        <title>Draft genome sequence of Candidatus Phytoplasma pruni (X-disease group, subgroup 16SrIII-B) strain ChTDIII from Argentina.</title>
        <authorList>
            <person name="Fernandez F.D."/>
            <person name="Zuebert C."/>
            <person name="Huettel B."/>
            <person name="Kube M."/>
            <person name="Conci L.R."/>
        </authorList>
    </citation>
    <scope>NUCLEOTIDE SEQUENCE [LARGE SCALE GENOMIC DNA]</scope>
    <source>
        <strain evidence="9 10">ChTDIII</strain>
    </source>
</reference>
<comment type="similarity">
    <text evidence="1 7 8">Belongs to the acetokinase family.</text>
</comment>
<dbReference type="GO" id="GO:0006085">
    <property type="term" value="P:acetyl-CoA biosynthetic process"/>
    <property type="evidence" value="ECO:0007669"/>
    <property type="project" value="UniProtKB-UniRule"/>
</dbReference>
<keyword evidence="7" id="KW-0460">Magnesium</keyword>
<sequence length="396" mass="44566">MMKIMSVNAGSSSLKFQLLNMKNEEVLCDGLFERIGNTNTIFKIKTPGHKQEQIVPISDHKQAVEMLLEYLIEKKFIQTLDEIDGVGHRIVQGGEYFKNSVVLTEENIKQVESLNDLAPLHNPANLLSIKVFKKVLPQTLQVGVFDTNFHQTMQEQNFLYATPYEWYQKYKIRKYGFHGISYQYISQKAQEIFQKPNLKLIVCHAGNGVSLTAIENGKSVDTSMGFTPLEGVPMGTRSGNVDPNVVTFIADKENKTAKEVINELNKKSGLLGVSGISNDGRDLENMIQKNNKRALLAFEIQIKRVVDYIASYYVLLKGADALIFTAGIGENSSFFRREVVKRLEALNIYLDQDLNDQRLPGERVISTSESAVKVMVIPTNEEIAIARDVVALKQQN</sequence>
<protein>
    <recommendedName>
        <fullName evidence="7">Acetate kinase</fullName>
        <ecNumber evidence="7">2.7.2.1</ecNumber>
    </recommendedName>
    <alternativeName>
        <fullName evidence="7">Acetokinase</fullName>
    </alternativeName>
</protein>
<dbReference type="SUPFAM" id="SSF53067">
    <property type="entry name" value="Actin-like ATPase domain"/>
    <property type="match status" value="2"/>
</dbReference>
<dbReference type="GO" id="GO:0008776">
    <property type="term" value="F:acetate kinase activity"/>
    <property type="evidence" value="ECO:0007669"/>
    <property type="project" value="UniProtKB-UniRule"/>
</dbReference>
<feature type="active site" description="Proton donor/acceptor" evidence="7">
    <location>
        <position position="146"/>
    </location>
</feature>
<dbReference type="AlphaFoldDB" id="A0A851HDG3"/>
<comment type="function">
    <text evidence="7">Catalyzes the formation of acetyl phosphate from acetate and ATP. Can also catalyze the reverse reaction.</text>
</comment>
<evidence type="ECO:0000256" key="3">
    <source>
        <dbReference type="ARBA" id="ARBA00022723"/>
    </source>
</evidence>
<evidence type="ECO:0000256" key="5">
    <source>
        <dbReference type="ARBA" id="ARBA00022777"/>
    </source>
</evidence>
<keyword evidence="2 7" id="KW-0808">Transferase</keyword>
<keyword evidence="5 7" id="KW-0418">Kinase</keyword>
<dbReference type="PIRSF" id="PIRSF000722">
    <property type="entry name" value="Acetate_prop_kin"/>
    <property type="match status" value="1"/>
</dbReference>
<dbReference type="GO" id="GO:0006083">
    <property type="term" value="P:acetate metabolic process"/>
    <property type="evidence" value="ECO:0007669"/>
    <property type="project" value="TreeGrafter"/>
</dbReference>
<dbReference type="GO" id="GO:0000287">
    <property type="term" value="F:magnesium ion binding"/>
    <property type="evidence" value="ECO:0007669"/>
    <property type="project" value="UniProtKB-UniRule"/>
</dbReference>
<feature type="binding site" evidence="7">
    <location>
        <position position="8"/>
    </location>
    <ligand>
        <name>Mg(2+)</name>
        <dbReference type="ChEBI" id="CHEBI:18420"/>
    </ligand>
</feature>
<dbReference type="PRINTS" id="PR00471">
    <property type="entry name" value="ACETATEKNASE"/>
</dbReference>
<dbReference type="PROSITE" id="PS01075">
    <property type="entry name" value="ACETATE_KINASE_1"/>
    <property type="match status" value="1"/>
</dbReference>
<feature type="binding site" evidence="7">
    <location>
        <begin position="327"/>
        <end position="331"/>
    </location>
    <ligand>
        <name>ATP</name>
        <dbReference type="ChEBI" id="CHEBI:30616"/>
    </ligand>
</feature>
<keyword evidence="6 7" id="KW-0067">ATP-binding</keyword>
<dbReference type="PANTHER" id="PTHR21060:SF15">
    <property type="entry name" value="ACETATE KINASE-RELATED"/>
    <property type="match status" value="1"/>
</dbReference>
<dbReference type="PROSITE" id="PS01076">
    <property type="entry name" value="ACETATE_KINASE_2"/>
    <property type="match status" value="1"/>
</dbReference>
<gene>
    <name evidence="7" type="primary">ackA</name>
    <name evidence="9" type="ORF">HR065_03390</name>
</gene>
<comment type="cofactor">
    <cofactor evidence="7">
        <name>Mg(2+)</name>
        <dbReference type="ChEBI" id="CHEBI:18420"/>
    </cofactor>
    <cofactor evidence="7">
        <name>Mn(2+)</name>
        <dbReference type="ChEBI" id="CHEBI:29035"/>
    </cofactor>
    <text evidence="7">Mg(2+). Can also accept Mn(2+).</text>
</comment>
<dbReference type="Proteomes" id="UP000568109">
    <property type="component" value="Unassembled WGS sequence"/>
</dbReference>
<feature type="site" description="Transition state stabilizer" evidence="7">
    <location>
        <position position="178"/>
    </location>
</feature>
<feature type="binding site" evidence="7">
    <location>
        <position position="381"/>
    </location>
    <ligand>
        <name>Mg(2+)</name>
        <dbReference type="ChEBI" id="CHEBI:18420"/>
    </ligand>
</feature>
<dbReference type="Pfam" id="PF00871">
    <property type="entry name" value="Acetate_kinase"/>
    <property type="match status" value="1"/>
</dbReference>
<dbReference type="GO" id="GO:0005524">
    <property type="term" value="F:ATP binding"/>
    <property type="evidence" value="ECO:0007669"/>
    <property type="project" value="UniProtKB-KW"/>
</dbReference>
<comment type="caution">
    <text evidence="9">The sequence shown here is derived from an EMBL/GenBank/DDBJ whole genome shotgun (WGS) entry which is preliminary data.</text>
</comment>
<dbReference type="GO" id="GO:0005737">
    <property type="term" value="C:cytoplasm"/>
    <property type="evidence" value="ECO:0007669"/>
    <property type="project" value="UniProtKB-SubCell"/>
</dbReference>
<comment type="pathway">
    <text evidence="7">Metabolic intermediate biosynthesis; acetyl-CoA biosynthesis; acetyl-CoA from acetate: step 1/2.</text>
</comment>
<keyword evidence="10" id="KW-1185">Reference proteome</keyword>
<keyword evidence="3 7" id="KW-0479">Metal-binding</keyword>
<keyword evidence="4 7" id="KW-0547">Nucleotide-binding</keyword>
<dbReference type="InterPro" id="IPR004372">
    <property type="entry name" value="Ac/propionate_kinase"/>
</dbReference>
<dbReference type="EMBL" id="JABUOH010000066">
    <property type="protein sequence ID" value="NWN46105.1"/>
    <property type="molecule type" value="Genomic_DNA"/>
</dbReference>
<dbReference type="InterPro" id="IPR023865">
    <property type="entry name" value="Aliphatic_acid_kinase_CS"/>
</dbReference>
<dbReference type="UniPathway" id="UPA00340">
    <property type="reaction ID" value="UER00458"/>
</dbReference>
<evidence type="ECO:0000256" key="2">
    <source>
        <dbReference type="ARBA" id="ARBA00022679"/>
    </source>
</evidence>
<proteinExistence type="inferred from homology"/>
<comment type="subunit">
    <text evidence="7">Homodimer.</text>
</comment>
<dbReference type="InterPro" id="IPR000890">
    <property type="entry name" value="Aliphatic_acid_kin_short-chain"/>
</dbReference>
<dbReference type="PANTHER" id="PTHR21060">
    <property type="entry name" value="ACETATE KINASE"/>
    <property type="match status" value="1"/>
</dbReference>
<evidence type="ECO:0000256" key="8">
    <source>
        <dbReference type="RuleBase" id="RU003835"/>
    </source>
</evidence>
<dbReference type="HAMAP" id="MF_00020">
    <property type="entry name" value="Acetate_kinase"/>
    <property type="match status" value="1"/>
</dbReference>
<feature type="binding site" evidence="7">
    <location>
        <position position="89"/>
    </location>
    <ligand>
        <name>substrate</name>
    </ligand>
</feature>
<evidence type="ECO:0000313" key="9">
    <source>
        <dbReference type="EMBL" id="NWN46105.1"/>
    </source>
</evidence>
<feature type="binding site" evidence="7">
    <location>
        <begin position="204"/>
        <end position="208"/>
    </location>
    <ligand>
        <name>ATP</name>
        <dbReference type="ChEBI" id="CHEBI:30616"/>
    </ligand>
</feature>
<dbReference type="InterPro" id="IPR043129">
    <property type="entry name" value="ATPase_NBD"/>
</dbReference>
<accession>A0A851HDG3</accession>
<dbReference type="EC" id="2.7.2.1" evidence="7"/>
<evidence type="ECO:0000313" key="10">
    <source>
        <dbReference type="Proteomes" id="UP000568109"/>
    </source>
</evidence>
<evidence type="ECO:0000256" key="6">
    <source>
        <dbReference type="ARBA" id="ARBA00022840"/>
    </source>
</evidence>
<dbReference type="NCBIfam" id="TIGR00016">
    <property type="entry name" value="ackA"/>
    <property type="match status" value="1"/>
</dbReference>
<evidence type="ECO:0000256" key="7">
    <source>
        <dbReference type="HAMAP-Rule" id="MF_00020"/>
    </source>
</evidence>
<dbReference type="Gene3D" id="3.30.420.40">
    <property type="match status" value="2"/>
</dbReference>
<feature type="binding site" evidence="7">
    <location>
        <position position="15"/>
    </location>
    <ligand>
        <name>ATP</name>
        <dbReference type="ChEBI" id="CHEBI:30616"/>
    </ligand>
</feature>
<evidence type="ECO:0000256" key="4">
    <source>
        <dbReference type="ARBA" id="ARBA00022741"/>
    </source>
</evidence>
<comment type="subcellular location">
    <subcellularLocation>
        <location evidence="7">Cytoplasm</location>
    </subcellularLocation>
</comment>